<dbReference type="InterPro" id="IPR013103">
    <property type="entry name" value="RVT_2"/>
</dbReference>
<feature type="region of interest" description="Disordered" evidence="1">
    <location>
        <begin position="52"/>
        <end position="102"/>
    </location>
</feature>
<dbReference type="STRING" id="400682.A0A1X7SU84"/>
<name>A0A1X7SU84_AMPQE</name>
<proteinExistence type="predicted"/>
<evidence type="ECO:0000313" key="3">
    <source>
        <dbReference type="EnsemblMetazoa" id="Aqu2.1.05545_001"/>
    </source>
</evidence>
<dbReference type="AlphaFoldDB" id="A0A1X7SU84"/>
<dbReference type="InParanoid" id="A0A1X7SU84"/>
<evidence type="ECO:0000256" key="1">
    <source>
        <dbReference type="SAM" id="MobiDB-lite"/>
    </source>
</evidence>
<sequence>AQCFWDGSHFGGALVQLNPTYQALALGNSRDVKFNELECGIEETIAIESSTNGDQKIISDIGSDPDPVSDESDNETEDHEEESKSQFSDEPQSVKDDISLSEKEMWEEAMQAEIESLHKNKVWNLIAPPKDRKIINCKWVFKRKRGENGTVERYKARLVACGYTQRPGLDYEETFSPVI</sequence>
<evidence type="ECO:0000259" key="2">
    <source>
        <dbReference type="Pfam" id="PF07727"/>
    </source>
</evidence>
<protein>
    <recommendedName>
        <fullName evidence="2">Reverse transcriptase Ty1/copia-type domain-containing protein</fullName>
    </recommendedName>
</protein>
<dbReference type="EnsemblMetazoa" id="Aqu2.1.05545_001">
    <property type="protein sequence ID" value="Aqu2.1.05545_001"/>
    <property type="gene ID" value="Aqu2.1.05545"/>
</dbReference>
<accession>A0A1X7SU84</accession>
<dbReference type="Pfam" id="PF07727">
    <property type="entry name" value="RVT_2"/>
    <property type="match status" value="1"/>
</dbReference>
<reference evidence="3" key="1">
    <citation type="submission" date="2017-05" db="UniProtKB">
        <authorList>
            <consortium name="EnsemblMetazoa"/>
        </authorList>
    </citation>
    <scope>IDENTIFICATION</scope>
</reference>
<feature type="compositionally biased region" description="Basic and acidic residues" evidence="1">
    <location>
        <begin position="92"/>
        <end position="102"/>
    </location>
</feature>
<feature type="compositionally biased region" description="Acidic residues" evidence="1">
    <location>
        <begin position="67"/>
        <end position="80"/>
    </location>
</feature>
<organism evidence="3">
    <name type="scientific">Amphimedon queenslandica</name>
    <name type="common">Sponge</name>
    <dbReference type="NCBI Taxonomy" id="400682"/>
    <lineage>
        <taxon>Eukaryota</taxon>
        <taxon>Metazoa</taxon>
        <taxon>Porifera</taxon>
        <taxon>Demospongiae</taxon>
        <taxon>Heteroscleromorpha</taxon>
        <taxon>Haplosclerida</taxon>
        <taxon>Niphatidae</taxon>
        <taxon>Amphimedon</taxon>
    </lineage>
</organism>
<feature type="domain" description="Reverse transcriptase Ty1/copia-type" evidence="2">
    <location>
        <begin position="120"/>
        <end position="179"/>
    </location>
</feature>
<dbReference type="eggNOG" id="KOG0017">
    <property type="taxonomic scope" value="Eukaryota"/>
</dbReference>